<keyword evidence="3" id="KW-1185">Reference proteome</keyword>
<proteinExistence type="predicted"/>
<gene>
    <name evidence="2" type="ORF">E2C01_035209</name>
</gene>
<feature type="region of interest" description="Disordered" evidence="1">
    <location>
        <begin position="1"/>
        <end position="21"/>
    </location>
</feature>
<dbReference type="EMBL" id="VSRR010005127">
    <property type="protein sequence ID" value="MPC41608.1"/>
    <property type="molecule type" value="Genomic_DNA"/>
</dbReference>
<evidence type="ECO:0000313" key="2">
    <source>
        <dbReference type="EMBL" id="MPC41608.1"/>
    </source>
</evidence>
<evidence type="ECO:0000313" key="3">
    <source>
        <dbReference type="Proteomes" id="UP000324222"/>
    </source>
</evidence>
<reference evidence="2 3" key="1">
    <citation type="submission" date="2019-05" db="EMBL/GenBank/DDBJ databases">
        <title>Another draft genome of Portunus trituberculatus and its Hox gene families provides insights of decapod evolution.</title>
        <authorList>
            <person name="Jeong J.-H."/>
            <person name="Song I."/>
            <person name="Kim S."/>
            <person name="Choi T."/>
            <person name="Kim D."/>
            <person name="Ryu S."/>
            <person name="Kim W."/>
        </authorList>
    </citation>
    <scope>NUCLEOTIDE SEQUENCE [LARGE SCALE GENOMIC DNA]</scope>
    <source>
        <tissue evidence="2">Muscle</tissue>
    </source>
</reference>
<evidence type="ECO:0000256" key="1">
    <source>
        <dbReference type="SAM" id="MobiDB-lite"/>
    </source>
</evidence>
<name>A0A5B7F946_PORTR</name>
<comment type="caution">
    <text evidence="2">The sequence shown here is derived from an EMBL/GenBank/DDBJ whole genome shotgun (WGS) entry which is preliminary data.</text>
</comment>
<organism evidence="2 3">
    <name type="scientific">Portunus trituberculatus</name>
    <name type="common">Swimming crab</name>
    <name type="synonym">Neptunus trituberculatus</name>
    <dbReference type="NCBI Taxonomy" id="210409"/>
    <lineage>
        <taxon>Eukaryota</taxon>
        <taxon>Metazoa</taxon>
        <taxon>Ecdysozoa</taxon>
        <taxon>Arthropoda</taxon>
        <taxon>Crustacea</taxon>
        <taxon>Multicrustacea</taxon>
        <taxon>Malacostraca</taxon>
        <taxon>Eumalacostraca</taxon>
        <taxon>Eucarida</taxon>
        <taxon>Decapoda</taxon>
        <taxon>Pleocyemata</taxon>
        <taxon>Brachyura</taxon>
        <taxon>Eubrachyura</taxon>
        <taxon>Portunoidea</taxon>
        <taxon>Portunidae</taxon>
        <taxon>Portuninae</taxon>
        <taxon>Portunus</taxon>
    </lineage>
</organism>
<accession>A0A5B7F946</accession>
<dbReference type="AlphaFoldDB" id="A0A5B7F946"/>
<feature type="compositionally biased region" description="Polar residues" evidence="1">
    <location>
        <begin position="1"/>
        <end position="11"/>
    </location>
</feature>
<dbReference type="Proteomes" id="UP000324222">
    <property type="component" value="Unassembled WGS sequence"/>
</dbReference>
<sequence>MCPTDNTQQLERTLHSKNNQHDTPVEFDVQQAQHLPCPVFDMTLSSALKVYTYWFNSTTSRDVVNLPLKLVVILLNVSLCASQL</sequence>
<protein>
    <submittedName>
        <fullName evidence="2">Uncharacterized protein</fullName>
    </submittedName>
</protein>